<evidence type="ECO:0000256" key="3">
    <source>
        <dbReference type="ARBA" id="ARBA00022763"/>
    </source>
</evidence>
<feature type="compositionally biased region" description="Acidic residues" evidence="7">
    <location>
        <begin position="335"/>
        <end position="344"/>
    </location>
</feature>
<dbReference type="Pfam" id="PF10404">
    <property type="entry name" value="BHD_2"/>
    <property type="match status" value="1"/>
</dbReference>
<feature type="domain" description="Rad4 beta-hairpin" evidence="10">
    <location>
        <begin position="621"/>
        <end position="691"/>
    </location>
</feature>
<dbReference type="SMART" id="SM01030">
    <property type="entry name" value="BHD_1"/>
    <property type="match status" value="1"/>
</dbReference>
<dbReference type="Gene3D" id="3.30.60.290">
    <property type="entry name" value="Rad4, beta-hairpin domain BHD2"/>
    <property type="match status" value="1"/>
</dbReference>
<dbReference type="GO" id="GO:0006289">
    <property type="term" value="P:nucleotide-excision repair"/>
    <property type="evidence" value="ECO:0007669"/>
    <property type="project" value="InterPro"/>
</dbReference>
<evidence type="ECO:0000259" key="9">
    <source>
        <dbReference type="SMART" id="SM01031"/>
    </source>
</evidence>
<feature type="region of interest" description="Disordered" evidence="7">
    <location>
        <begin position="306"/>
        <end position="403"/>
    </location>
</feature>
<feature type="region of interest" description="Disordered" evidence="7">
    <location>
        <begin position="735"/>
        <end position="758"/>
    </location>
</feature>
<dbReference type="InterPro" id="IPR018327">
    <property type="entry name" value="BHD_2"/>
</dbReference>
<dbReference type="Proteomes" id="UP000002748">
    <property type="component" value="Unassembled WGS sequence"/>
</dbReference>
<reference evidence="11 12" key="1">
    <citation type="journal article" date="2012" name="Eukaryot. Cell">
        <title>Draft genome sequence of CBS 2479, the standard type strain of Trichosporon asahii.</title>
        <authorList>
            <person name="Yang R.Y."/>
            <person name="Li H.T."/>
            <person name="Zhu H."/>
            <person name="Zhou G.P."/>
            <person name="Wang M."/>
            <person name="Wang L."/>
        </authorList>
    </citation>
    <scope>NUCLEOTIDE SEQUENCE [LARGE SCALE GENOMIC DNA]</scope>
    <source>
        <strain evidence="12">ATCC 90039 / CBS 2479 / JCM 2466 / KCTC 7840 / NCYC 2677 / UAMH 7654</strain>
    </source>
</reference>
<feature type="domain" description="Rad4 beta-hairpin" evidence="8">
    <location>
        <begin position="504"/>
        <end position="554"/>
    </location>
</feature>
<keyword evidence="5" id="KW-0539">Nucleus</keyword>
<dbReference type="Gene3D" id="3.90.260.10">
    <property type="entry name" value="Transglutaminase-like"/>
    <property type="match status" value="1"/>
</dbReference>
<protein>
    <recommendedName>
        <fullName evidence="13">Xeroderma pigmentosum group C-complementing protein</fullName>
    </recommendedName>
</protein>
<evidence type="ECO:0000259" key="8">
    <source>
        <dbReference type="SMART" id="SM01030"/>
    </source>
</evidence>
<dbReference type="InterPro" id="IPR038765">
    <property type="entry name" value="Papain-like_cys_pep_sf"/>
</dbReference>
<feature type="region of interest" description="Disordered" evidence="7">
    <location>
        <begin position="829"/>
        <end position="971"/>
    </location>
</feature>
<evidence type="ECO:0008006" key="13">
    <source>
        <dbReference type="Google" id="ProtNLM"/>
    </source>
</evidence>
<accession>J6EX88</accession>
<dbReference type="InterPro" id="IPR018325">
    <property type="entry name" value="Rad4/PNGase_transGLS-fold"/>
</dbReference>
<feature type="compositionally biased region" description="Acidic residues" evidence="7">
    <location>
        <begin position="904"/>
        <end position="913"/>
    </location>
</feature>
<dbReference type="VEuPathDB" id="FungiDB:A1Q1_01612"/>
<dbReference type="Pfam" id="PF03835">
    <property type="entry name" value="Rad4"/>
    <property type="match status" value="1"/>
</dbReference>
<dbReference type="PANTHER" id="PTHR12135">
    <property type="entry name" value="DNA REPAIR PROTEIN XP-C / RAD4"/>
    <property type="match status" value="1"/>
</dbReference>
<dbReference type="Pfam" id="PF10403">
    <property type="entry name" value="BHD_1"/>
    <property type="match status" value="1"/>
</dbReference>
<feature type="compositionally biased region" description="Basic and acidic residues" evidence="7">
    <location>
        <begin position="940"/>
        <end position="954"/>
    </location>
</feature>
<comment type="caution">
    <text evidence="11">The sequence shown here is derived from an EMBL/GenBank/DDBJ whole genome shotgun (WGS) entry which is preliminary data.</text>
</comment>
<evidence type="ECO:0000313" key="12">
    <source>
        <dbReference type="Proteomes" id="UP000002748"/>
    </source>
</evidence>
<dbReference type="GO" id="GO:0005737">
    <property type="term" value="C:cytoplasm"/>
    <property type="evidence" value="ECO:0007669"/>
    <property type="project" value="TreeGrafter"/>
</dbReference>
<dbReference type="GO" id="GO:0006298">
    <property type="term" value="P:mismatch repair"/>
    <property type="evidence" value="ECO:0007669"/>
    <property type="project" value="TreeGrafter"/>
</dbReference>
<keyword evidence="4" id="KW-0234">DNA repair</keyword>
<dbReference type="GeneID" id="25985126"/>
<comment type="subcellular location">
    <subcellularLocation>
        <location evidence="1">Nucleus</location>
    </subcellularLocation>
</comment>
<feature type="domain" description="Rad4 beta-hairpin" evidence="9">
    <location>
        <begin position="556"/>
        <end position="619"/>
    </location>
</feature>
<dbReference type="RefSeq" id="XP_014180126.1">
    <property type="nucleotide sequence ID" value="XM_014324651.1"/>
</dbReference>
<feature type="compositionally biased region" description="Acidic residues" evidence="7">
    <location>
        <begin position="42"/>
        <end position="52"/>
    </location>
</feature>
<gene>
    <name evidence="11" type="ORF">A1Q1_01612</name>
</gene>
<sequence>MAVTGSSSKTPARGTSVRGKGRDKASAIEIPDDSPVEVGSASEEEDEFEEVEIPGAGVATPDGLSSVAGPSTVATPDADGLDTSMMSVEDNNEDFDEDEEEQVISVEIGGETQEEKEKRIALALRNKGNSTQSTDCQARLLSLLPHPLQAAFVIPPKRFPDKAQRSRLFFDALQSLVTWWSQAFFDVSDTTSGLRTRTWDEVQEVIDTLPKLTKRDFQSGTFAGQSTLGKKGKGKKKDEEVDPIIDALTQEYGGERVRSVNSLMKKALQQEGSRDMSAQLFVALARACGLGARLVVSLQPVPWRAEKVVQKKKSKTGAGKGGRSLASRQGNGSEASEDEDEFEEVPIPSAGSSSKRQKRTFGGGQRRAANPNDLYRLRPQRPAPQKLGTSKSKKKTKEVYSRSDQRWIPVDPVAGIIRKKAHYEPTSDSGPVRMIYVVGFEEDGYARDVTLRYAKNFGAKTAKLRPPSKSGEPDWWSGMVSMLQRPIHLNRDDLEDAEFELSQSSEGMPMHLSGFKDHPIFVLERHLKREEVLQPKRECGRFRGEPVYRRKHVLACRTAENWIRVGRVVKKDAKPLKWVKQRAVTLQKRRAMQAAVEEGFEPLQQGLYAEYQTELYVPPPIENNAYGNIDLYTPTMLPAGAVHLPSKVAKKLGISFAEAVTGFEFKKQRAIPVLTGIVVAAENEDAVLEAYEESAAAAEERERQRREDAALKRWSKLINGLRVRLRLRAEYGSADNKQDNDRFNPMAKAPSTPTGPNVPRTAASILQMAGRDDASKWQDRAGLSPSPEEEMEEVKVEAEPELPAVDEAVKVVDFADQPTEETDIDAALHAHTTDSEPTELAEAGPVRRTRAAASAGSGTPKIMLRFNSPAATPAKNTRGTAKSARGKAKANGRTRGRKRKASESEEEAEESDVEPAPKRRGRAPPPAPAEGVRRSLRSRAPKDAEQQRKEEEKRARLRAALASDDEAEDED</sequence>
<evidence type="ECO:0000256" key="4">
    <source>
        <dbReference type="ARBA" id="ARBA00023204"/>
    </source>
</evidence>
<dbReference type="KEGG" id="tasa:A1Q1_01612"/>
<keyword evidence="3" id="KW-0227">DNA damage</keyword>
<dbReference type="OrthoDB" id="300780at2759"/>
<dbReference type="FunFam" id="3.30.70.2460:FF:000001">
    <property type="entry name" value="DNA repair protein Rad4 family"/>
    <property type="match status" value="1"/>
</dbReference>
<feature type="compositionally biased region" description="Basic residues" evidence="7">
    <location>
        <begin position="884"/>
        <end position="900"/>
    </location>
</feature>
<dbReference type="SUPFAM" id="SSF54001">
    <property type="entry name" value="Cysteine proteinases"/>
    <property type="match status" value="1"/>
</dbReference>
<evidence type="ECO:0000256" key="1">
    <source>
        <dbReference type="ARBA" id="ARBA00004123"/>
    </source>
</evidence>
<dbReference type="HOGENOM" id="CLU_003639_2_1_1"/>
<evidence type="ECO:0000256" key="7">
    <source>
        <dbReference type="SAM" id="MobiDB-lite"/>
    </source>
</evidence>
<dbReference type="EMBL" id="ALBS01000175">
    <property type="protein sequence ID" value="EJT49254.1"/>
    <property type="molecule type" value="Genomic_DNA"/>
</dbReference>
<dbReference type="GO" id="GO:0003684">
    <property type="term" value="F:damaged DNA binding"/>
    <property type="evidence" value="ECO:0007669"/>
    <property type="project" value="InterPro"/>
</dbReference>
<dbReference type="InterPro" id="IPR036985">
    <property type="entry name" value="Transglutaminase-like_sf"/>
</dbReference>
<evidence type="ECO:0000313" key="11">
    <source>
        <dbReference type="EMBL" id="EJT49254.1"/>
    </source>
</evidence>
<dbReference type="InterPro" id="IPR018328">
    <property type="entry name" value="Rad4_beta-hairpin_dom3"/>
</dbReference>
<evidence type="ECO:0000256" key="2">
    <source>
        <dbReference type="ARBA" id="ARBA00009525"/>
    </source>
</evidence>
<feature type="compositionally biased region" description="Polar residues" evidence="7">
    <location>
        <begin position="1"/>
        <end position="10"/>
    </location>
</feature>
<dbReference type="InterPro" id="IPR004583">
    <property type="entry name" value="DNA_repair_Rad4"/>
</dbReference>
<name>J6EX88_TRIAS</name>
<dbReference type="AlphaFoldDB" id="J6EX88"/>
<dbReference type="GO" id="GO:0071942">
    <property type="term" value="C:XPC complex"/>
    <property type="evidence" value="ECO:0007669"/>
    <property type="project" value="TreeGrafter"/>
</dbReference>
<dbReference type="Pfam" id="PF10405">
    <property type="entry name" value="BHD_3"/>
    <property type="match status" value="1"/>
</dbReference>
<dbReference type="InterPro" id="IPR018326">
    <property type="entry name" value="Rad4_beta-hairpin_dom1"/>
</dbReference>
<dbReference type="GO" id="GO:0003697">
    <property type="term" value="F:single-stranded DNA binding"/>
    <property type="evidence" value="ECO:0007669"/>
    <property type="project" value="TreeGrafter"/>
</dbReference>
<dbReference type="GO" id="GO:0000111">
    <property type="term" value="C:nucleotide-excision repair factor 2 complex"/>
    <property type="evidence" value="ECO:0007669"/>
    <property type="project" value="TreeGrafter"/>
</dbReference>
<proteinExistence type="inferred from homology"/>
<dbReference type="InterPro" id="IPR042488">
    <property type="entry name" value="Rad4_BHD3_sf"/>
</dbReference>
<dbReference type="PANTHER" id="PTHR12135:SF0">
    <property type="entry name" value="DNA REPAIR PROTEIN COMPLEMENTING XP-C CELLS"/>
    <property type="match status" value="1"/>
</dbReference>
<dbReference type="Gene3D" id="2.20.20.110">
    <property type="entry name" value="Rad4, beta-hairpin domain BHD1"/>
    <property type="match status" value="1"/>
</dbReference>
<comment type="similarity">
    <text evidence="2">Belongs to the XPC family.</text>
</comment>
<feature type="coiled-coil region" evidence="6">
    <location>
        <begin position="681"/>
        <end position="708"/>
    </location>
</feature>
<keyword evidence="6" id="KW-0175">Coiled coil</keyword>
<evidence type="ECO:0000259" key="10">
    <source>
        <dbReference type="SMART" id="SM01032"/>
    </source>
</evidence>
<evidence type="ECO:0000256" key="5">
    <source>
        <dbReference type="ARBA" id="ARBA00023242"/>
    </source>
</evidence>
<organism evidence="11 12">
    <name type="scientific">Trichosporon asahii var. asahii (strain ATCC 90039 / CBS 2479 / JCM 2466 / KCTC 7840 / NBRC 103889/ NCYC 2677 / UAMH 7654)</name>
    <name type="common">Yeast</name>
    <dbReference type="NCBI Taxonomy" id="1186058"/>
    <lineage>
        <taxon>Eukaryota</taxon>
        <taxon>Fungi</taxon>
        <taxon>Dikarya</taxon>
        <taxon>Basidiomycota</taxon>
        <taxon>Agaricomycotina</taxon>
        <taxon>Tremellomycetes</taxon>
        <taxon>Trichosporonales</taxon>
        <taxon>Trichosporonaceae</taxon>
        <taxon>Trichosporon</taxon>
    </lineage>
</organism>
<dbReference type="SMART" id="SM01032">
    <property type="entry name" value="BHD_3"/>
    <property type="match status" value="1"/>
</dbReference>
<dbReference type="SMART" id="SM01031">
    <property type="entry name" value="BHD_2"/>
    <property type="match status" value="1"/>
</dbReference>
<evidence type="ECO:0000256" key="6">
    <source>
        <dbReference type="SAM" id="Coils"/>
    </source>
</evidence>
<feature type="region of interest" description="Disordered" evidence="7">
    <location>
        <begin position="1"/>
        <end position="81"/>
    </location>
</feature>
<dbReference type="Gene3D" id="3.30.70.2460">
    <property type="entry name" value="Rad4, beta-hairpin domain BHD3"/>
    <property type="match status" value="1"/>
</dbReference>